<dbReference type="PANTHER" id="PTHR35610:SF7">
    <property type="entry name" value="3-ISOPROPYLMALATE DEHYDRATASE"/>
    <property type="match status" value="1"/>
</dbReference>
<name>M0I790_9EURY</name>
<dbReference type="InterPro" id="IPR038389">
    <property type="entry name" value="PSMG2_sf"/>
</dbReference>
<organism evidence="1 2">
    <name type="scientific">Haloferax mucosum ATCC BAA-1512</name>
    <dbReference type="NCBI Taxonomy" id="662479"/>
    <lineage>
        <taxon>Archaea</taxon>
        <taxon>Methanobacteriati</taxon>
        <taxon>Methanobacteriota</taxon>
        <taxon>Stenosarchaea group</taxon>
        <taxon>Halobacteria</taxon>
        <taxon>Halobacteriales</taxon>
        <taxon>Haloferacaceae</taxon>
        <taxon>Haloferax</taxon>
    </lineage>
</organism>
<gene>
    <name evidence="1" type="ORF">C440_16184</name>
</gene>
<sequence>MDDIEIETVEEVSLSDPVFIEGLPGVGNVGKLAVEHLLEEFEESTLVRRIYADVFPPQVSIDDGVTELTHAAVYAVETPGEGPDLLLLTGDHQAQSNEGHYHLTDAFLDVAESFDVEQVFALGGVPTGELVDEPSVLGAVANASQRDELEDAGVEFREGEPAGGIVGVSGLLLGLGGRRGLDATCLMGETSGYLVDPQSAQVVIEVLQDRLDFSVGFESLEERAEEMKEVAAKIQEMQQQQQGIASDDDLRYIG</sequence>
<keyword evidence="2" id="KW-1185">Reference proteome</keyword>
<reference evidence="1 2" key="1">
    <citation type="journal article" date="2014" name="PLoS Genet.">
        <title>Phylogenetically driven sequencing of extremely halophilic archaea reveals strategies for static and dynamic osmo-response.</title>
        <authorList>
            <person name="Becker E.A."/>
            <person name="Seitzer P.M."/>
            <person name="Tritt A."/>
            <person name="Larsen D."/>
            <person name="Krusor M."/>
            <person name="Yao A.I."/>
            <person name="Wu D."/>
            <person name="Madern D."/>
            <person name="Eisen J.A."/>
            <person name="Darling A.E."/>
            <person name="Facciotti M.T."/>
        </authorList>
    </citation>
    <scope>NUCLEOTIDE SEQUENCE [LARGE SCALE GENOMIC DNA]</scope>
    <source>
        <strain evidence="1 2">ATCC BAA-1512</strain>
    </source>
</reference>
<evidence type="ECO:0000313" key="1">
    <source>
        <dbReference type="EMBL" id="ELZ91867.1"/>
    </source>
</evidence>
<comment type="caution">
    <text evidence="1">The sequence shown here is derived from an EMBL/GenBank/DDBJ whole genome shotgun (WGS) entry which is preliminary data.</text>
</comment>
<dbReference type="SUPFAM" id="SSF159659">
    <property type="entry name" value="Cgl1923-like"/>
    <property type="match status" value="1"/>
</dbReference>
<proteinExistence type="predicted"/>
<dbReference type="Proteomes" id="UP000011550">
    <property type="component" value="Unassembled WGS sequence"/>
</dbReference>
<dbReference type="InterPro" id="IPR004426">
    <property type="entry name" value="MJ1210-like"/>
</dbReference>
<accession>M0I790</accession>
<dbReference type="EMBL" id="AOLN01000018">
    <property type="protein sequence ID" value="ELZ91867.1"/>
    <property type="molecule type" value="Genomic_DNA"/>
</dbReference>
<dbReference type="AlphaFoldDB" id="M0I790"/>
<dbReference type="PANTHER" id="PTHR35610">
    <property type="entry name" value="3-ISOPROPYLMALATE DEHYDRATASE-RELATED"/>
    <property type="match status" value="1"/>
</dbReference>
<dbReference type="RefSeq" id="WP_008321695.1">
    <property type="nucleotide sequence ID" value="NZ_AOLN01000018.1"/>
</dbReference>
<dbReference type="Gene3D" id="3.40.50.10900">
    <property type="entry name" value="PAC-like subunit"/>
    <property type="match status" value="1"/>
</dbReference>
<dbReference type="Pfam" id="PF09754">
    <property type="entry name" value="PAC2"/>
    <property type="match status" value="1"/>
</dbReference>
<protein>
    <recommendedName>
        <fullName evidence="3">3-isopropylmalate dehydratase</fullName>
    </recommendedName>
</protein>
<dbReference type="OrthoDB" id="31247at2157"/>
<dbReference type="InterPro" id="IPR019151">
    <property type="entry name" value="Proteasome_assmbl_chaperone_2"/>
</dbReference>
<dbReference type="PATRIC" id="fig|662479.7.peg.3289"/>
<evidence type="ECO:0008006" key="3">
    <source>
        <dbReference type="Google" id="ProtNLM"/>
    </source>
</evidence>
<dbReference type="STRING" id="662479.C440_16184"/>
<dbReference type="NCBIfam" id="TIGR00162">
    <property type="entry name" value="proteasome assembly chaperone family protein"/>
    <property type="match status" value="1"/>
</dbReference>
<evidence type="ECO:0000313" key="2">
    <source>
        <dbReference type="Proteomes" id="UP000011550"/>
    </source>
</evidence>